<evidence type="ECO:0000313" key="9">
    <source>
        <dbReference type="EMBL" id="SMX22828.1"/>
    </source>
</evidence>
<keyword evidence="4 7" id="KW-0862">Zinc</keyword>
<evidence type="ECO:0000256" key="4">
    <source>
        <dbReference type="ARBA" id="ARBA00022833"/>
    </source>
</evidence>
<organism evidence="9 10">
    <name type="scientific">Boseongicola aestuarii</name>
    <dbReference type="NCBI Taxonomy" id="1470561"/>
    <lineage>
        <taxon>Bacteria</taxon>
        <taxon>Pseudomonadati</taxon>
        <taxon>Pseudomonadota</taxon>
        <taxon>Alphaproteobacteria</taxon>
        <taxon>Rhodobacterales</taxon>
        <taxon>Paracoccaceae</taxon>
        <taxon>Boseongicola</taxon>
    </lineage>
</organism>
<dbReference type="RefSeq" id="WP_093972796.1">
    <property type="nucleotide sequence ID" value="NZ_FXXQ01000002.1"/>
</dbReference>
<keyword evidence="6" id="KW-0520">NAD</keyword>
<evidence type="ECO:0000256" key="3">
    <source>
        <dbReference type="ARBA" id="ARBA00022723"/>
    </source>
</evidence>
<accession>A0A238IWH8</accession>
<dbReference type="FunFam" id="3.40.50.720:FF:000068">
    <property type="entry name" value="Sorbitol dehydrogenase"/>
    <property type="match status" value="1"/>
</dbReference>
<comment type="similarity">
    <text evidence="2 7">Belongs to the zinc-containing alcohol dehydrogenase family.</text>
</comment>
<dbReference type="InterPro" id="IPR013154">
    <property type="entry name" value="ADH-like_N"/>
</dbReference>
<protein>
    <submittedName>
        <fullName evidence="9">L-idonate 5-dehydrogenase (NAD(P)(+))</fullName>
        <ecNumber evidence="9">1.1.1.264</ecNumber>
    </submittedName>
</protein>
<dbReference type="PROSITE" id="PS00059">
    <property type="entry name" value="ADH_ZINC"/>
    <property type="match status" value="1"/>
</dbReference>
<dbReference type="Proteomes" id="UP000201838">
    <property type="component" value="Unassembled WGS sequence"/>
</dbReference>
<dbReference type="GO" id="GO:0050572">
    <property type="term" value="F:L-idonate 5-dehydrogenase [NAD(P)+] activity"/>
    <property type="evidence" value="ECO:0007669"/>
    <property type="project" value="UniProtKB-EC"/>
</dbReference>
<evidence type="ECO:0000256" key="7">
    <source>
        <dbReference type="RuleBase" id="RU361277"/>
    </source>
</evidence>
<dbReference type="SMART" id="SM00829">
    <property type="entry name" value="PKS_ER"/>
    <property type="match status" value="1"/>
</dbReference>
<dbReference type="CDD" id="cd08232">
    <property type="entry name" value="idonate-5-DH"/>
    <property type="match status" value="1"/>
</dbReference>
<evidence type="ECO:0000256" key="5">
    <source>
        <dbReference type="ARBA" id="ARBA00023002"/>
    </source>
</evidence>
<dbReference type="AlphaFoldDB" id="A0A238IWH8"/>
<dbReference type="PANTHER" id="PTHR43161">
    <property type="entry name" value="SORBITOL DEHYDROGENASE"/>
    <property type="match status" value="1"/>
</dbReference>
<sequence>MKAIVIHAAHDLRVEDREARAPAKGEVRVAIQAGGICGSDLHYYHNGGFGPIRLKEPMILGHEVSGVITDLGDDVTGLTKGQLVAVSPSRPCQACQYCLKGMQNHCENMAFYGSAMPFPHIQGAFREDLIALPHQCVPAEGLTAGEAAMAEPLAVCLHAAHHAGDLVGKSVLVSGCGPIGLLSILAARRAGASEIIATDLSDFTLKKARDIGADYALNLATHPDALAHWQTGKGQIDVQFECSGAPQAVAAGVKALRPQGTLVQLGLGGDMTLPMQAMTAKEIILKGSFRFHEEFKSAVQLMQKGLIDVAPLITQTFRLADAVKAFDTAGDRSQAVKAQIDFT</sequence>
<keyword evidence="5 9" id="KW-0560">Oxidoreductase</keyword>
<dbReference type="GO" id="GO:0008270">
    <property type="term" value="F:zinc ion binding"/>
    <property type="evidence" value="ECO:0007669"/>
    <property type="project" value="InterPro"/>
</dbReference>
<proteinExistence type="inferred from homology"/>
<evidence type="ECO:0000256" key="6">
    <source>
        <dbReference type="ARBA" id="ARBA00023027"/>
    </source>
</evidence>
<feature type="domain" description="Enoyl reductase (ER)" evidence="8">
    <location>
        <begin position="7"/>
        <end position="336"/>
    </location>
</feature>
<keyword evidence="3 7" id="KW-0479">Metal-binding</keyword>
<dbReference type="EMBL" id="FXXQ01000002">
    <property type="protein sequence ID" value="SMX22828.1"/>
    <property type="molecule type" value="Genomic_DNA"/>
</dbReference>
<dbReference type="InterPro" id="IPR002328">
    <property type="entry name" value="ADH_Zn_CS"/>
</dbReference>
<evidence type="ECO:0000259" key="8">
    <source>
        <dbReference type="SMART" id="SM00829"/>
    </source>
</evidence>
<dbReference type="PANTHER" id="PTHR43161:SF9">
    <property type="entry name" value="SORBITOL DEHYDROGENASE"/>
    <property type="match status" value="1"/>
</dbReference>
<dbReference type="Gene3D" id="3.90.180.10">
    <property type="entry name" value="Medium-chain alcohol dehydrogenases, catalytic domain"/>
    <property type="match status" value="1"/>
</dbReference>
<gene>
    <name evidence="9" type="primary">idnD</name>
    <name evidence="9" type="ORF">BOA8489_00926</name>
</gene>
<dbReference type="Gene3D" id="3.40.50.720">
    <property type="entry name" value="NAD(P)-binding Rossmann-like Domain"/>
    <property type="match status" value="1"/>
</dbReference>
<evidence type="ECO:0000313" key="10">
    <source>
        <dbReference type="Proteomes" id="UP000201838"/>
    </source>
</evidence>
<dbReference type="SUPFAM" id="SSF51735">
    <property type="entry name" value="NAD(P)-binding Rossmann-fold domains"/>
    <property type="match status" value="1"/>
</dbReference>
<keyword evidence="10" id="KW-1185">Reference proteome</keyword>
<name>A0A238IWH8_9RHOB</name>
<dbReference type="EC" id="1.1.1.264" evidence="9"/>
<comment type="cofactor">
    <cofactor evidence="1 7">
        <name>Zn(2+)</name>
        <dbReference type="ChEBI" id="CHEBI:29105"/>
    </cofactor>
</comment>
<dbReference type="InterPro" id="IPR013149">
    <property type="entry name" value="ADH-like_C"/>
</dbReference>
<dbReference type="Pfam" id="PF08240">
    <property type="entry name" value="ADH_N"/>
    <property type="match status" value="1"/>
</dbReference>
<evidence type="ECO:0000256" key="1">
    <source>
        <dbReference type="ARBA" id="ARBA00001947"/>
    </source>
</evidence>
<evidence type="ECO:0000256" key="2">
    <source>
        <dbReference type="ARBA" id="ARBA00008072"/>
    </source>
</evidence>
<dbReference type="InterPro" id="IPR011032">
    <property type="entry name" value="GroES-like_sf"/>
</dbReference>
<dbReference type="InterPro" id="IPR020843">
    <property type="entry name" value="ER"/>
</dbReference>
<dbReference type="InterPro" id="IPR036291">
    <property type="entry name" value="NAD(P)-bd_dom_sf"/>
</dbReference>
<reference evidence="9 10" key="1">
    <citation type="submission" date="2017-05" db="EMBL/GenBank/DDBJ databases">
        <authorList>
            <person name="Song R."/>
            <person name="Chenine A.L."/>
            <person name="Ruprecht R.M."/>
        </authorList>
    </citation>
    <scope>NUCLEOTIDE SEQUENCE [LARGE SCALE GENOMIC DNA]</scope>
    <source>
        <strain evidence="9 10">CECT 8489</strain>
    </source>
</reference>
<dbReference type="Pfam" id="PF00107">
    <property type="entry name" value="ADH_zinc_N"/>
    <property type="match status" value="1"/>
</dbReference>
<dbReference type="OrthoDB" id="9809185at2"/>
<dbReference type="SUPFAM" id="SSF50129">
    <property type="entry name" value="GroES-like"/>
    <property type="match status" value="1"/>
</dbReference>